<sequence length="169" mass="19036">MEFELRSSSNDDRRNVAWSGAASTSPAIEVAQQFGECISLPDRSRVRVRALLNVAKATLITIEPSTEDVWEVMDLNSELTEASILNHVRIVHEAMKFPLWLHGRTTSVFPVVSTFPKNAVVQLVPGTEVAVAPKRRRMSTQMEIHPCSRLMEDIIFQKHYSAFKKQTGD</sequence>
<keyword evidence="2" id="KW-0067">ATP-binding</keyword>
<accession>A0AAW1XMW3</accession>
<dbReference type="GO" id="GO:0005777">
    <property type="term" value="C:peroxisome"/>
    <property type="evidence" value="ECO:0007669"/>
    <property type="project" value="InterPro"/>
</dbReference>
<dbReference type="Gene3D" id="3.10.330.10">
    <property type="match status" value="1"/>
</dbReference>
<protein>
    <recommendedName>
        <fullName evidence="3">Peroxisomal ATPase PEX1 N-terminal C-lobe domain-containing protein</fullName>
    </recommendedName>
</protein>
<keyword evidence="5" id="KW-1185">Reference proteome</keyword>
<feature type="domain" description="Peroxisomal ATPase PEX1 N-terminal C-lobe" evidence="3">
    <location>
        <begin position="60"/>
        <end position="133"/>
    </location>
</feature>
<organism evidence="4 5">
    <name type="scientific">Rubus argutus</name>
    <name type="common">Southern blackberry</name>
    <dbReference type="NCBI Taxonomy" id="59490"/>
    <lineage>
        <taxon>Eukaryota</taxon>
        <taxon>Viridiplantae</taxon>
        <taxon>Streptophyta</taxon>
        <taxon>Embryophyta</taxon>
        <taxon>Tracheophyta</taxon>
        <taxon>Spermatophyta</taxon>
        <taxon>Magnoliopsida</taxon>
        <taxon>eudicotyledons</taxon>
        <taxon>Gunneridae</taxon>
        <taxon>Pentapetalae</taxon>
        <taxon>rosids</taxon>
        <taxon>fabids</taxon>
        <taxon>Rosales</taxon>
        <taxon>Rosaceae</taxon>
        <taxon>Rosoideae</taxon>
        <taxon>Rosoideae incertae sedis</taxon>
        <taxon>Rubus</taxon>
    </lineage>
</organism>
<dbReference type="EMBL" id="JBEDUW010000003">
    <property type="protein sequence ID" value="KAK9937882.1"/>
    <property type="molecule type" value="Genomic_DNA"/>
</dbReference>
<dbReference type="InterPro" id="IPR029067">
    <property type="entry name" value="CDC48_domain_2-like_sf"/>
</dbReference>
<dbReference type="Proteomes" id="UP001457282">
    <property type="component" value="Unassembled WGS sequence"/>
</dbReference>
<dbReference type="Pfam" id="PF09262">
    <property type="entry name" value="PEX-1N"/>
    <property type="match status" value="1"/>
</dbReference>
<proteinExistence type="predicted"/>
<gene>
    <name evidence="4" type="ORF">M0R45_014649</name>
</gene>
<dbReference type="InterPro" id="IPR015342">
    <property type="entry name" value="PEX1-N_C-lobe"/>
</dbReference>
<dbReference type="SUPFAM" id="SSF54585">
    <property type="entry name" value="Cdc48 domain 2-like"/>
    <property type="match status" value="1"/>
</dbReference>
<dbReference type="GO" id="GO:0005524">
    <property type="term" value="F:ATP binding"/>
    <property type="evidence" value="ECO:0007669"/>
    <property type="project" value="UniProtKB-KW"/>
</dbReference>
<evidence type="ECO:0000313" key="4">
    <source>
        <dbReference type="EMBL" id="KAK9937882.1"/>
    </source>
</evidence>
<dbReference type="AlphaFoldDB" id="A0AAW1XMW3"/>
<keyword evidence="1" id="KW-0547">Nucleotide-binding</keyword>
<evidence type="ECO:0000256" key="1">
    <source>
        <dbReference type="ARBA" id="ARBA00022741"/>
    </source>
</evidence>
<evidence type="ECO:0000259" key="3">
    <source>
        <dbReference type="Pfam" id="PF09262"/>
    </source>
</evidence>
<name>A0AAW1XMW3_RUBAR</name>
<dbReference type="GO" id="GO:0007031">
    <property type="term" value="P:peroxisome organization"/>
    <property type="evidence" value="ECO:0007669"/>
    <property type="project" value="InterPro"/>
</dbReference>
<reference evidence="4 5" key="1">
    <citation type="journal article" date="2023" name="G3 (Bethesda)">
        <title>A chromosome-length genome assembly and annotation of blackberry (Rubus argutus, cv. 'Hillquist').</title>
        <authorList>
            <person name="Bruna T."/>
            <person name="Aryal R."/>
            <person name="Dudchenko O."/>
            <person name="Sargent D.J."/>
            <person name="Mead D."/>
            <person name="Buti M."/>
            <person name="Cavallini A."/>
            <person name="Hytonen T."/>
            <person name="Andres J."/>
            <person name="Pham M."/>
            <person name="Weisz D."/>
            <person name="Mascagni F."/>
            <person name="Usai G."/>
            <person name="Natali L."/>
            <person name="Bassil N."/>
            <person name="Fernandez G.E."/>
            <person name="Lomsadze A."/>
            <person name="Armour M."/>
            <person name="Olukolu B."/>
            <person name="Poorten T."/>
            <person name="Britton C."/>
            <person name="Davik J."/>
            <person name="Ashrafi H."/>
            <person name="Aiden E.L."/>
            <person name="Borodovsky M."/>
            <person name="Worthington M."/>
        </authorList>
    </citation>
    <scope>NUCLEOTIDE SEQUENCE [LARGE SCALE GENOMIC DNA]</scope>
    <source>
        <strain evidence="4">PI 553951</strain>
    </source>
</reference>
<comment type="caution">
    <text evidence="4">The sequence shown here is derived from an EMBL/GenBank/DDBJ whole genome shotgun (WGS) entry which is preliminary data.</text>
</comment>
<evidence type="ECO:0000256" key="2">
    <source>
        <dbReference type="ARBA" id="ARBA00022840"/>
    </source>
</evidence>
<evidence type="ECO:0000313" key="5">
    <source>
        <dbReference type="Proteomes" id="UP001457282"/>
    </source>
</evidence>